<reference evidence="2 3" key="1">
    <citation type="submission" date="2015-03" db="EMBL/GenBank/DDBJ databases">
        <authorList>
            <person name="Krishnan R."/>
            <person name="Midha S."/>
            <person name="Patil P.B."/>
            <person name="Rameshkumar N."/>
        </authorList>
    </citation>
    <scope>NUCLEOTIDE SEQUENCE [LARGE SCALE GENOMIC DNA]</scope>
    <source>
        <strain evidence="2 3">L1E11</strain>
    </source>
</reference>
<evidence type="ECO:0000313" key="3">
    <source>
        <dbReference type="Proteomes" id="UP000248090"/>
    </source>
</evidence>
<keyword evidence="3" id="KW-1185">Reference proteome</keyword>
<name>A0ABX5LXQ5_9GAMM</name>
<dbReference type="EMBL" id="LAPT01000052">
    <property type="protein sequence ID" value="PXF31081.1"/>
    <property type="molecule type" value="Genomic_DNA"/>
</dbReference>
<evidence type="ECO:0000313" key="2">
    <source>
        <dbReference type="EMBL" id="PXF31081.1"/>
    </source>
</evidence>
<proteinExistence type="predicted"/>
<protein>
    <submittedName>
        <fullName evidence="2">Uncharacterized protein</fullName>
    </submittedName>
</protein>
<comment type="caution">
    <text evidence="2">The sequence shown here is derived from an EMBL/GenBank/DDBJ whole genome shotgun (WGS) entry which is preliminary data.</text>
</comment>
<keyword evidence="1" id="KW-0175">Coiled coil</keyword>
<organism evidence="2 3">
    <name type="scientific">Pokkaliibacter plantistimulans</name>
    <dbReference type="NCBI Taxonomy" id="1635171"/>
    <lineage>
        <taxon>Bacteria</taxon>
        <taxon>Pseudomonadati</taxon>
        <taxon>Pseudomonadota</taxon>
        <taxon>Gammaproteobacteria</taxon>
        <taxon>Oceanospirillales</taxon>
        <taxon>Balneatrichaceae</taxon>
        <taxon>Pokkaliibacter</taxon>
    </lineage>
</organism>
<evidence type="ECO:0000256" key="1">
    <source>
        <dbReference type="SAM" id="Coils"/>
    </source>
</evidence>
<gene>
    <name evidence="2" type="ORF">WH50_11845</name>
</gene>
<sequence>MPNEPRVPDYHVQHALTEQYLLPYLNEVEQWLLSLRAEVDAEQQPRQPTKLGKTYPLGQCLEISQLMQQRLARLGAGAPSGQVNAGWQAMRSFLQAGGMIRQVWGDLRREYFQNAFQVGSLYIDVANDTVVPTKPKVEILPFYQANFRPIENYQHFILIAGRYWKDRVFANHLLPELAPFFPLLHLTVDGRLVLREPTRYMLALTEASGFRLSEQILQQLALPLPLFQRAAVTLLGSGYTLASDPQQGRQQALLHCQRERQRVPLVVAETDSKIRNLLDINQRLGYLRIANPDGFDNTAEASPSTAVVPLPTFVQDSRNVMPSINIDNKEYDLDTLSEEAKAQIASIQFVDQELARLQAKAAALQTARNAYVNALKGLLPDSASLAS</sequence>
<accession>A0ABX5LXQ5</accession>
<feature type="coiled-coil region" evidence="1">
    <location>
        <begin position="347"/>
        <end position="374"/>
    </location>
</feature>
<dbReference type="Proteomes" id="UP000248090">
    <property type="component" value="Unassembled WGS sequence"/>
</dbReference>